<dbReference type="STRING" id="1077936.SAMN05421545_2476"/>
<evidence type="ECO:0000313" key="1">
    <source>
        <dbReference type="EMBL" id="SIR13570.1"/>
    </source>
</evidence>
<dbReference type="Proteomes" id="UP000185924">
    <property type="component" value="Unassembled WGS sequence"/>
</dbReference>
<protein>
    <submittedName>
        <fullName evidence="1">Uncharacterized protein</fullName>
    </submittedName>
</protein>
<dbReference type="EMBL" id="FTNM01000003">
    <property type="protein sequence ID" value="SIR13570.1"/>
    <property type="molecule type" value="Genomic_DNA"/>
</dbReference>
<reference evidence="2" key="1">
    <citation type="submission" date="2017-01" db="EMBL/GenBank/DDBJ databases">
        <authorList>
            <person name="Varghese N."/>
            <person name="Submissions S."/>
        </authorList>
    </citation>
    <scope>NUCLEOTIDE SEQUENCE [LARGE SCALE GENOMIC DNA]</scope>
    <source>
        <strain evidence="2">DM9</strain>
    </source>
</reference>
<organism evidence="1 2">
    <name type="scientific">Pontibacter lucknowensis</name>
    <dbReference type="NCBI Taxonomy" id="1077936"/>
    <lineage>
        <taxon>Bacteria</taxon>
        <taxon>Pseudomonadati</taxon>
        <taxon>Bacteroidota</taxon>
        <taxon>Cytophagia</taxon>
        <taxon>Cytophagales</taxon>
        <taxon>Hymenobacteraceae</taxon>
        <taxon>Pontibacter</taxon>
    </lineage>
</organism>
<dbReference type="RefSeq" id="WP_076422335.1">
    <property type="nucleotide sequence ID" value="NZ_FTNM01000003.1"/>
</dbReference>
<sequence>MNSVKLSSYCRLYAFSDYRSMKSALPYMRQVVLAKALTEVQESDARRIVMRLPGSGFQNYLRPLGGQQTKSTGIASLITALQLLYKQNGFSARYVVVERG</sequence>
<dbReference type="OrthoDB" id="853110at2"/>
<dbReference type="AlphaFoldDB" id="A0A1N6YG91"/>
<evidence type="ECO:0000313" key="2">
    <source>
        <dbReference type="Proteomes" id="UP000185924"/>
    </source>
</evidence>
<proteinExistence type="predicted"/>
<accession>A0A1N6YG91</accession>
<gene>
    <name evidence="1" type="ORF">SAMN05421545_2476</name>
</gene>
<keyword evidence="2" id="KW-1185">Reference proteome</keyword>
<name>A0A1N6YG91_9BACT</name>